<dbReference type="RefSeq" id="WP_189531550.1">
    <property type="nucleotide sequence ID" value="NZ_BMYX01000003.1"/>
</dbReference>
<keyword evidence="3" id="KW-1185">Reference proteome</keyword>
<evidence type="ECO:0008006" key="4">
    <source>
        <dbReference type="Google" id="ProtNLM"/>
    </source>
</evidence>
<accession>A0A918NZE2</accession>
<dbReference type="AlphaFoldDB" id="A0A918NZE2"/>
<feature type="compositionally biased region" description="Low complexity" evidence="1">
    <location>
        <begin position="155"/>
        <end position="164"/>
    </location>
</feature>
<proteinExistence type="predicted"/>
<organism evidence="2 3">
    <name type="scientific">Paludibacterium paludis</name>
    <dbReference type="NCBI Taxonomy" id="1225769"/>
    <lineage>
        <taxon>Bacteria</taxon>
        <taxon>Pseudomonadati</taxon>
        <taxon>Pseudomonadota</taxon>
        <taxon>Betaproteobacteria</taxon>
        <taxon>Neisseriales</taxon>
        <taxon>Chromobacteriaceae</taxon>
        <taxon>Paludibacterium</taxon>
    </lineage>
</organism>
<dbReference type="EMBL" id="BMYX01000003">
    <property type="protein sequence ID" value="GGY08147.1"/>
    <property type="molecule type" value="Genomic_DNA"/>
</dbReference>
<evidence type="ECO:0000256" key="1">
    <source>
        <dbReference type="SAM" id="MobiDB-lite"/>
    </source>
</evidence>
<gene>
    <name evidence="2" type="ORF">GCM10011289_08490</name>
</gene>
<reference evidence="2" key="2">
    <citation type="submission" date="2020-09" db="EMBL/GenBank/DDBJ databases">
        <authorList>
            <person name="Sun Q."/>
            <person name="Kim S."/>
        </authorList>
    </citation>
    <scope>NUCLEOTIDE SEQUENCE</scope>
    <source>
        <strain evidence="2">KCTC 32182</strain>
    </source>
</reference>
<evidence type="ECO:0000313" key="3">
    <source>
        <dbReference type="Proteomes" id="UP000645257"/>
    </source>
</evidence>
<evidence type="ECO:0000313" key="2">
    <source>
        <dbReference type="EMBL" id="GGY08147.1"/>
    </source>
</evidence>
<sequence>MRIGVRTFFTGKTADFAAAGLDRAIRSVPLLAGVLLAAWAGGELAALLAPATHGRRPLPVAAPAENAGTVAAAHWFGTEPVAAAEAPPPLSVIGVFAPMGDGKDGFAIVDENGHAAPLLQGKTTSGGWKLARVEASGIVLVQGAQERFVPLVARGGQAPQGAGPDMLAQQPPLSPPSMAPRQPPAFAPSPGRDMPADQAPGDPAPQK</sequence>
<reference evidence="2" key="1">
    <citation type="journal article" date="2014" name="Int. J. Syst. Evol. Microbiol.">
        <title>Complete genome sequence of Corynebacterium casei LMG S-19264T (=DSM 44701T), isolated from a smear-ripened cheese.</title>
        <authorList>
            <consortium name="US DOE Joint Genome Institute (JGI-PGF)"/>
            <person name="Walter F."/>
            <person name="Albersmeier A."/>
            <person name="Kalinowski J."/>
            <person name="Ruckert C."/>
        </authorList>
    </citation>
    <scope>NUCLEOTIDE SEQUENCE</scope>
    <source>
        <strain evidence="2">KCTC 32182</strain>
    </source>
</reference>
<dbReference type="Proteomes" id="UP000645257">
    <property type="component" value="Unassembled WGS sequence"/>
</dbReference>
<protein>
    <recommendedName>
        <fullName evidence="4">Type II secretion system protein GspC N-terminal domain-containing protein</fullName>
    </recommendedName>
</protein>
<feature type="compositionally biased region" description="Pro residues" evidence="1">
    <location>
        <begin position="172"/>
        <end position="187"/>
    </location>
</feature>
<comment type="caution">
    <text evidence="2">The sequence shown here is derived from an EMBL/GenBank/DDBJ whole genome shotgun (WGS) entry which is preliminary data.</text>
</comment>
<feature type="region of interest" description="Disordered" evidence="1">
    <location>
        <begin position="155"/>
        <end position="207"/>
    </location>
</feature>
<name>A0A918NZE2_9NEIS</name>